<dbReference type="Proteomes" id="UP000028547">
    <property type="component" value="Unassembled WGS sequence"/>
</dbReference>
<feature type="signal peptide" evidence="1">
    <location>
        <begin position="1"/>
        <end position="28"/>
    </location>
</feature>
<accession>A0A084SN67</accession>
<dbReference type="PROSITE" id="PS51257">
    <property type="entry name" value="PROKAR_LIPOPROTEIN"/>
    <property type="match status" value="1"/>
</dbReference>
<feature type="domain" description="GP-PDE" evidence="2">
    <location>
        <begin position="32"/>
        <end position="313"/>
    </location>
</feature>
<sequence length="313" mass="34458">MTTTRWNRRGGALTCALLLATGCGLVDAPGEPRVVAHRSGAGNYPENSRSAVIAALHAGYPAIEVDVVLTKDRIPILSHDAWIDEELCTYSLQEGELEARRLPEGSRPLIKDFTLEELQRDYRCGGLGDPAAPGAIKVADKYLTLDELFIALKGFPDTVVQFDVKEHPDYTEPPEVYADEILGRWNAAALPNRFYVTSTRGELLKTFEARQDVETLLIWPAFAADDNTTLVGLVNELKRTVGAQELIQLTRDAGADGIAVAYPVADRAAIESVRKAGLKTALWTPNTEAQLASYCRWPLDYLITDYVERAPCR</sequence>
<dbReference type="InterPro" id="IPR030395">
    <property type="entry name" value="GP_PDE_dom"/>
</dbReference>
<dbReference type="GO" id="GO:0006629">
    <property type="term" value="P:lipid metabolic process"/>
    <property type="evidence" value="ECO:0007669"/>
    <property type="project" value="InterPro"/>
</dbReference>
<comment type="caution">
    <text evidence="3">The sequence shown here is derived from an EMBL/GenBank/DDBJ whole genome shotgun (WGS) entry which is preliminary data.</text>
</comment>
<dbReference type="Gene3D" id="3.20.20.190">
    <property type="entry name" value="Phosphatidylinositol (PI) phosphodiesterase"/>
    <property type="match status" value="1"/>
</dbReference>
<feature type="chain" id="PRO_5001781581" description="GP-PDE domain-containing protein" evidence="1">
    <location>
        <begin position="29"/>
        <end position="313"/>
    </location>
</feature>
<dbReference type="CDD" id="cd08556">
    <property type="entry name" value="GDPD"/>
    <property type="match status" value="1"/>
</dbReference>
<protein>
    <recommendedName>
        <fullName evidence="2">GP-PDE domain-containing protein</fullName>
    </recommendedName>
</protein>
<keyword evidence="1" id="KW-0732">Signal</keyword>
<name>A0A084SN67_9BACT</name>
<dbReference type="InterPro" id="IPR017946">
    <property type="entry name" value="PLC-like_Pdiesterase_TIM-brl"/>
</dbReference>
<dbReference type="RefSeq" id="WP_043403647.1">
    <property type="nucleotide sequence ID" value="NZ_JPMI01000230.1"/>
</dbReference>
<dbReference type="EMBL" id="JPMI01000230">
    <property type="protein sequence ID" value="KFA89902.1"/>
    <property type="molecule type" value="Genomic_DNA"/>
</dbReference>
<organism evidence="3 4">
    <name type="scientific">Archangium violaceum Cb vi76</name>
    <dbReference type="NCBI Taxonomy" id="1406225"/>
    <lineage>
        <taxon>Bacteria</taxon>
        <taxon>Pseudomonadati</taxon>
        <taxon>Myxococcota</taxon>
        <taxon>Myxococcia</taxon>
        <taxon>Myxococcales</taxon>
        <taxon>Cystobacterineae</taxon>
        <taxon>Archangiaceae</taxon>
        <taxon>Archangium</taxon>
    </lineage>
</organism>
<evidence type="ECO:0000313" key="3">
    <source>
        <dbReference type="EMBL" id="KFA89902.1"/>
    </source>
</evidence>
<reference evidence="3 4" key="1">
    <citation type="submission" date="2014-07" db="EMBL/GenBank/DDBJ databases">
        <title>Draft Genome Sequence of Gephyronic Acid Producer, Cystobacter violaceus Strain Cb vi76.</title>
        <authorList>
            <person name="Stevens D.C."/>
            <person name="Young J."/>
            <person name="Carmichael R."/>
            <person name="Tan J."/>
            <person name="Taylor R.E."/>
        </authorList>
    </citation>
    <scope>NUCLEOTIDE SEQUENCE [LARGE SCALE GENOMIC DNA]</scope>
    <source>
        <strain evidence="3 4">Cb vi76</strain>
    </source>
</reference>
<dbReference type="PANTHER" id="PTHR46211">
    <property type="entry name" value="GLYCEROPHOSPHORYL DIESTER PHOSPHODIESTERASE"/>
    <property type="match status" value="1"/>
</dbReference>
<evidence type="ECO:0000259" key="2">
    <source>
        <dbReference type="PROSITE" id="PS51704"/>
    </source>
</evidence>
<dbReference type="Pfam" id="PF03009">
    <property type="entry name" value="GDPD"/>
    <property type="match status" value="1"/>
</dbReference>
<dbReference type="SUPFAM" id="SSF51695">
    <property type="entry name" value="PLC-like phosphodiesterases"/>
    <property type="match status" value="1"/>
</dbReference>
<dbReference type="PANTHER" id="PTHR46211:SF14">
    <property type="entry name" value="GLYCEROPHOSPHODIESTER PHOSPHODIESTERASE"/>
    <property type="match status" value="1"/>
</dbReference>
<dbReference type="PROSITE" id="PS51704">
    <property type="entry name" value="GP_PDE"/>
    <property type="match status" value="1"/>
</dbReference>
<evidence type="ECO:0000313" key="4">
    <source>
        <dbReference type="Proteomes" id="UP000028547"/>
    </source>
</evidence>
<proteinExistence type="predicted"/>
<dbReference type="AlphaFoldDB" id="A0A084SN67"/>
<evidence type="ECO:0000256" key="1">
    <source>
        <dbReference type="SAM" id="SignalP"/>
    </source>
</evidence>
<gene>
    <name evidence="3" type="ORF">Q664_31770</name>
</gene>
<dbReference type="GO" id="GO:0008081">
    <property type="term" value="F:phosphoric diester hydrolase activity"/>
    <property type="evidence" value="ECO:0007669"/>
    <property type="project" value="InterPro"/>
</dbReference>